<keyword evidence="5 7" id="KW-0408">Iron</keyword>
<dbReference type="PANTHER" id="PTHR38439:SF3">
    <property type="entry name" value="COPPER-RESISTANT CUPROPROTEIN COPI"/>
    <property type="match status" value="1"/>
</dbReference>
<evidence type="ECO:0000256" key="3">
    <source>
        <dbReference type="ARBA" id="ARBA00022723"/>
    </source>
</evidence>
<dbReference type="Gene3D" id="2.60.40.420">
    <property type="entry name" value="Cupredoxins - blue copper proteins"/>
    <property type="match status" value="1"/>
</dbReference>
<sequence length="528" mass="58084">MGAIGNQVLGVIFLAVAAAQVLIAFYAWGFPYDHEKHKSEAPKLIVWTHRLLGYIYIAIYIYLMSKMVPRMWTYQIELPARTVAHLMLGISIGGLLLVKLSIVRFFRYLEDKLVPFLGVLLFVCTLVLVGLALPFTFREAYLSQAALQGDMLNAERLERVREQLPKTGLEDKNALEELASASGILAGRQVLINKCTQCHDLRTALARPRTPESWRQTVSRMANRSTILNPISDTEQWQVTAYLIAISPTLQRTLRMKRDLDEKAAESQQAAMSVGKAMQEQGMAMTSNFDLDTARELFQTRCSQCHSPVLVEAKPPASGDDALQLVTRMVRNGLQATDMELATIVRYLSVTYAKENGGQGAEASPQNPDQVQGDSPASDQMAQNNMQTDSSASDQMAQTQAQPVDNESVDEVVLMQPFGSELRFADEQITLKAGTRVKFVFDNVSSQTHNFVILRDSKAVDDVVAEALSAGATGFVPNHPAILASVKATPAGSRGEVVIDVPPPGDYTYVCLMPAHGFTMRGTLRAVE</sequence>
<evidence type="ECO:0000259" key="10">
    <source>
        <dbReference type="PROSITE" id="PS51007"/>
    </source>
</evidence>
<dbReference type="GO" id="GO:0005507">
    <property type="term" value="F:copper ion binding"/>
    <property type="evidence" value="ECO:0007669"/>
    <property type="project" value="InterPro"/>
</dbReference>
<evidence type="ECO:0000256" key="6">
    <source>
        <dbReference type="ARBA" id="ARBA00023008"/>
    </source>
</evidence>
<evidence type="ECO:0000313" key="12">
    <source>
        <dbReference type="Proteomes" id="UP000019141"/>
    </source>
</evidence>
<evidence type="ECO:0000256" key="5">
    <source>
        <dbReference type="ARBA" id="ARBA00023004"/>
    </source>
</evidence>
<dbReference type="InterPro" id="IPR000923">
    <property type="entry name" value="BlueCu_1"/>
</dbReference>
<evidence type="ECO:0000256" key="7">
    <source>
        <dbReference type="PROSITE-ProRule" id="PRU00433"/>
    </source>
</evidence>
<accession>W4LLK8</accession>
<proteinExistence type="predicted"/>
<dbReference type="Gene3D" id="1.10.760.10">
    <property type="entry name" value="Cytochrome c-like domain"/>
    <property type="match status" value="2"/>
</dbReference>
<feature type="transmembrane region" description="Helical" evidence="9">
    <location>
        <begin position="114"/>
        <end position="137"/>
    </location>
</feature>
<protein>
    <recommendedName>
        <fullName evidence="10">Cytochrome c domain-containing protein</fullName>
    </recommendedName>
</protein>
<keyword evidence="9" id="KW-0812">Transmembrane</keyword>
<feature type="region of interest" description="Disordered" evidence="8">
    <location>
        <begin position="357"/>
        <end position="407"/>
    </location>
</feature>
<dbReference type="HOGENOM" id="CLU_515525_0_0_7"/>
<dbReference type="InterPro" id="IPR028871">
    <property type="entry name" value="BlueCu_1_BS"/>
</dbReference>
<keyword evidence="9" id="KW-0472">Membrane</keyword>
<dbReference type="GO" id="GO:0009055">
    <property type="term" value="F:electron transfer activity"/>
    <property type="evidence" value="ECO:0007669"/>
    <property type="project" value="InterPro"/>
</dbReference>
<evidence type="ECO:0000256" key="8">
    <source>
        <dbReference type="SAM" id="MobiDB-lite"/>
    </source>
</evidence>
<dbReference type="InterPro" id="IPR036909">
    <property type="entry name" value="Cyt_c-like_dom_sf"/>
</dbReference>
<keyword evidence="2 7" id="KW-0349">Heme</keyword>
<evidence type="ECO:0000256" key="2">
    <source>
        <dbReference type="ARBA" id="ARBA00022617"/>
    </source>
</evidence>
<evidence type="ECO:0000256" key="1">
    <source>
        <dbReference type="ARBA" id="ARBA00022448"/>
    </source>
</evidence>
<feature type="transmembrane region" description="Helical" evidence="9">
    <location>
        <begin position="44"/>
        <end position="63"/>
    </location>
</feature>
<feature type="transmembrane region" description="Helical" evidence="9">
    <location>
        <begin position="83"/>
        <end position="102"/>
    </location>
</feature>
<dbReference type="Pfam" id="PF00127">
    <property type="entry name" value="Copper-bind"/>
    <property type="match status" value="1"/>
</dbReference>
<keyword evidence="6" id="KW-0186">Copper</keyword>
<dbReference type="SUPFAM" id="SSF49503">
    <property type="entry name" value="Cupredoxins"/>
    <property type="match status" value="1"/>
</dbReference>
<dbReference type="PANTHER" id="PTHR38439">
    <property type="entry name" value="AURACYANIN-B"/>
    <property type="match status" value="1"/>
</dbReference>
<dbReference type="InterPro" id="IPR050845">
    <property type="entry name" value="Cu-binding_ET"/>
</dbReference>
<comment type="caution">
    <text evidence="11">The sequence shown here is derived from an EMBL/GenBank/DDBJ whole genome shotgun (WGS) entry which is preliminary data.</text>
</comment>
<dbReference type="AlphaFoldDB" id="W4LLK8"/>
<dbReference type="PROSITE" id="PS51007">
    <property type="entry name" value="CYTC"/>
    <property type="match status" value="1"/>
</dbReference>
<dbReference type="EMBL" id="AZHW01000538">
    <property type="protein sequence ID" value="ETW98610.1"/>
    <property type="molecule type" value="Genomic_DNA"/>
</dbReference>
<evidence type="ECO:0000313" key="11">
    <source>
        <dbReference type="EMBL" id="ETW98610.1"/>
    </source>
</evidence>
<dbReference type="SUPFAM" id="SSF46626">
    <property type="entry name" value="Cytochrome c"/>
    <property type="match status" value="2"/>
</dbReference>
<feature type="compositionally biased region" description="Polar residues" evidence="8">
    <location>
        <begin position="364"/>
        <end position="405"/>
    </location>
</feature>
<evidence type="ECO:0000256" key="9">
    <source>
        <dbReference type="SAM" id="Phobius"/>
    </source>
</evidence>
<feature type="transmembrane region" description="Helical" evidence="9">
    <location>
        <begin position="12"/>
        <end position="32"/>
    </location>
</feature>
<keyword evidence="12" id="KW-1185">Reference proteome</keyword>
<reference evidence="11 12" key="1">
    <citation type="journal article" date="2014" name="Nature">
        <title>An environmental bacterial taxon with a large and distinct metabolic repertoire.</title>
        <authorList>
            <person name="Wilson M.C."/>
            <person name="Mori T."/>
            <person name="Ruckert C."/>
            <person name="Uria A.R."/>
            <person name="Helf M.J."/>
            <person name="Takada K."/>
            <person name="Gernert C."/>
            <person name="Steffens U.A."/>
            <person name="Heycke N."/>
            <person name="Schmitt S."/>
            <person name="Rinke C."/>
            <person name="Helfrich E.J."/>
            <person name="Brachmann A.O."/>
            <person name="Gurgui C."/>
            <person name="Wakimoto T."/>
            <person name="Kracht M."/>
            <person name="Crusemann M."/>
            <person name="Hentschel U."/>
            <person name="Abe I."/>
            <person name="Matsunaga S."/>
            <person name="Kalinowski J."/>
            <person name="Takeyama H."/>
            <person name="Piel J."/>
        </authorList>
    </citation>
    <scope>NUCLEOTIDE SEQUENCE [LARGE SCALE GENOMIC DNA]</scope>
    <source>
        <strain evidence="12">TSY1</strain>
    </source>
</reference>
<evidence type="ECO:0000256" key="4">
    <source>
        <dbReference type="ARBA" id="ARBA00022982"/>
    </source>
</evidence>
<dbReference type="GO" id="GO:0020037">
    <property type="term" value="F:heme binding"/>
    <property type="evidence" value="ECO:0007669"/>
    <property type="project" value="InterPro"/>
</dbReference>
<organism evidence="11 12">
    <name type="scientific">Entotheonella factor</name>
    <dbReference type="NCBI Taxonomy" id="1429438"/>
    <lineage>
        <taxon>Bacteria</taxon>
        <taxon>Pseudomonadati</taxon>
        <taxon>Nitrospinota/Tectimicrobiota group</taxon>
        <taxon>Candidatus Tectimicrobiota</taxon>
        <taxon>Candidatus Entotheonellia</taxon>
        <taxon>Candidatus Entotheonellales</taxon>
        <taxon>Candidatus Entotheonellaceae</taxon>
        <taxon>Candidatus Entotheonella</taxon>
    </lineage>
</organism>
<keyword evidence="9" id="KW-1133">Transmembrane helix</keyword>
<keyword evidence="1" id="KW-0813">Transport</keyword>
<keyword evidence="4" id="KW-0249">Electron transport</keyword>
<keyword evidence="3 7" id="KW-0479">Metal-binding</keyword>
<feature type="domain" description="Cytochrome c" evidence="10">
    <location>
        <begin position="182"/>
        <end position="352"/>
    </location>
</feature>
<name>W4LLK8_ENTF1</name>
<dbReference type="Proteomes" id="UP000019141">
    <property type="component" value="Unassembled WGS sequence"/>
</dbReference>
<dbReference type="InterPro" id="IPR008972">
    <property type="entry name" value="Cupredoxin"/>
</dbReference>
<dbReference type="PROSITE" id="PS00196">
    <property type="entry name" value="COPPER_BLUE"/>
    <property type="match status" value="1"/>
</dbReference>
<dbReference type="InterPro" id="IPR009056">
    <property type="entry name" value="Cyt_c-like_dom"/>
</dbReference>
<gene>
    <name evidence="11" type="ORF">ETSY1_18065</name>
</gene>